<dbReference type="InterPro" id="IPR005844">
    <property type="entry name" value="A-D-PHexomutase_a/b/a-I"/>
</dbReference>
<dbReference type="InterPro" id="IPR036900">
    <property type="entry name" value="A-D-PHexomutase_C_sf"/>
</dbReference>
<gene>
    <name evidence="14" type="ORF">CONCODRAFT_13686</name>
</gene>
<dbReference type="InterPro" id="IPR016066">
    <property type="entry name" value="A-D-PHexomutase_CS"/>
</dbReference>
<dbReference type="GO" id="GO:0006166">
    <property type="term" value="P:purine ribonucleoside salvage"/>
    <property type="evidence" value="ECO:0007669"/>
    <property type="project" value="EnsemblFungi"/>
</dbReference>
<evidence type="ECO:0000259" key="12">
    <source>
        <dbReference type="Pfam" id="PF02879"/>
    </source>
</evidence>
<evidence type="ECO:0000259" key="11">
    <source>
        <dbReference type="Pfam" id="PF02878"/>
    </source>
</evidence>
<evidence type="ECO:0000313" key="14">
    <source>
        <dbReference type="EMBL" id="KXN64919.1"/>
    </source>
</evidence>
<keyword evidence="5" id="KW-0313">Glucose metabolism</keyword>
<feature type="domain" description="Alpha-D-phosphohexomutase alpha/beta/alpha" evidence="13">
    <location>
        <begin position="331"/>
        <end position="456"/>
    </location>
</feature>
<dbReference type="OMA" id="GYCVDPE"/>
<evidence type="ECO:0000256" key="1">
    <source>
        <dbReference type="ARBA" id="ARBA00001946"/>
    </source>
</evidence>
<dbReference type="InterPro" id="IPR016055">
    <property type="entry name" value="A-D-PHexomutase_a/b/a-I/II/III"/>
</dbReference>
<feature type="domain" description="Alpha-D-phosphohexomutase alpha/beta/alpha" evidence="12">
    <location>
        <begin position="218"/>
        <end position="319"/>
    </location>
</feature>
<dbReference type="PANTHER" id="PTHR45745">
    <property type="entry name" value="PHOSPHOMANNOMUTASE 45A"/>
    <property type="match status" value="1"/>
</dbReference>
<dbReference type="STRING" id="796925.A0A137NQ89"/>
<dbReference type="GO" id="GO:0046115">
    <property type="term" value="P:guanosine catabolic process"/>
    <property type="evidence" value="ECO:0007669"/>
    <property type="project" value="EnsemblFungi"/>
</dbReference>
<evidence type="ECO:0000259" key="13">
    <source>
        <dbReference type="Pfam" id="PF02880"/>
    </source>
</evidence>
<keyword evidence="7" id="KW-0479">Metal-binding</keyword>
<dbReference type="EMBL" id="KQ965065">
    <property type="protein sequence ID" value="KXN64919.1"/>
    <property type="molecule type" value="Genomic_DNA"/>
</dbReference>
<name>A0A137NQ89_CONC2</name>
<sequence>MSSEQSYNVDNLLSLVEKYHKYDKDQESVNYIDKLVKEENWLELDNLLTNPIKFGTAGLRAKMEPGFSRMNNLTVLQASQGLCAYALEQYGDEALSRGVVIGYDHRYNSETFAKLTAAPFLKKGFKVYLYRTKVHTPLVPFGITELNAVCGVMITASHNPKDDNGYKVYWSNGCQIIEPVDAGIANQIRLNEEPWAWDLDICNTSDLCVDPYDEMVEKYFSRISKLFPKADSEKAQPKYLYTPLHGVGGKYAKKAFADCGLNPFEVVEAQYEHDPDFPTVKFPNPEEKGALDLAMEEGSKIGAQIILANDPDADRFSAAERLPNGEWVQFNGNQLGTMIGFKTFEKYQGGSQKVGMLASAVSSGMLQAIGKVEGYDFEVTLTGFKWMGNQALKWEQRDPTMKAIFAYEEAIGFMCEDIVRDKDGISAMITFVNLANQLYQNGTTVYEYLMGLYHKYGCFVNENSYYICRDPELINTIFDKMRYSESGELNYPEELYGFKVTNIRDLTIGHDSSQPDNKPLLPVSASSQMITFELSGALEQGQPESNITLTLRTSGTEPKIKYYSELAAPTDPSLDISQVEQRFKQLQVKTTEVIQGITKALLKPEVYGLASA</sequence>
<evidence type="ECO:0000256" key="2">
    <source>
        <dbReference type="ARBA" id="ARBA00004496"/>
    </source>
</evidence>
<dbReference type="GO" id="GO:0005634">
    <property type="term" value="C:nucleus"/>
    <property type="evidence" value="ECO:0007669"/>
    <property type="project" value="TreeGrafter"/>
</dbReference>
<evidence type="ECO:0000313" key="15">
    <source>
        <dbReference type="Proteomes" id="UP000070444"/>
    </source>
</evidence>
<reference evidence="14 15" key="1">
    <citation type="journal article" date="2015" name="Genome Biol. Evol.">
        <title>Phylogenomic analyses indicate that early fungi evolved digesting cell walls of algal ancestors of land plants.</title>
        <authorList>
            <person name="Chang Y."/>
            <person name="Wang S."/>
            <person name="Sekimoto S."/>
            <person name="Aerts A.L."/>
            <person name="Choi C."/>
            <person name="Clum A."/>
            <person name="LaButti K.M."/>
            <person name="Lindquist E.A."/>
            <person name="Yee Ngan C."/>
            <person name="Ohm R.A."/>
            <person name="Salamov A.A."/>
            <person name="Grigoriev I.V."/>
            <person name="Spatafora J.W."/>
            <person name="Berbee M.L."/>
        </authorList>
    </citation>
    <scope>NUCLEOTIDE SEQUENCE [LARGE SCALE GENOMIC DNA]</scope>
    <source>
        <strain evidence="14 15">NRRL 28638</strain>
    </source>
</reference>
<dbReference type="CDD" id="cd05799">
    <property type="entry name" value="PGM2"/>
    <property type="match status" value="1"/>
</dbReference>
<keyword evidence="8" id="KW-0460">Magnesium</keyword>
<keyword evidence="6" id="KW-0597">Phosphoprotein</keyword>
<evidence type="ECO:0000256" key="3">
    <source>
        <dbReference type="ARBA" id="ARBA00010231"/>
    </source>
</evidence>
<dbReference type="PROSITE" id="PS00710">
    <property type="entry name" value="PGM_PMM"/>
    <property type="match status" value="1"/>
</dbReference>
<dbReference type="PANTHER" id="PTHR45745:SF1">
    <property type="entry name" value="PHOSPHOGLUCOMUTASE 2B-RELATED"/>
    <property type="match status" value="1"/>
</dbReference>
<comment type="similarity">
    <text evidence="3">Belongs to the phosphohexose mutase family.</text>
</comment>
<dbReference type="InterPro" id="IPR005845">
    <property type="entry name" value="A-D-PHexomutase_a/b/a-II"/>
</dbReference>
<dbReference type="OrthoDB" id="8300170at2759"/>
<dbReference type="Gene3D" id="3.40.120.10">
    <property type="entry name" value="Alpha-D-Glucose-1,6-Bisphosphate, subunit A, domain 3"/>
    <property type="match status" value="3"/>
</dbReference>
<keyword evidence="15" id="KW-1185">Reference proteome</keyword>
<dbReference type="PRINTS" id="PR00509">
    <property type="entry name" value="PGMPMM"/>
</dbReference>
<dbReference type="GO" id="GO:0000287">
    <property type="term" value="F:magnesium ion binding"/>
    <property type="evidence" value="ECO:0007669"/>
    <property type="project" value="InterPro"/>
</dbReference>
<organism evidence="14 15">
    <name type="scientific">Conidiobolus coronatus (strain ATCC 28846 / CBS 209.66 / NRRL 28638)</name>
    <name type="common">Delacroixia coronata</name>
    <dbReference type="NCBI Taxonomy" id="796925"/>
    <lineage>
        <taxon>Eukaryota</taxon>
        <taxon>Fungi</taxon>
        <taxon>Fungi incertae sedis</taxon>
        <taxon>Zoopagomycota</taxon>
        <taxon>Entomophthoromycotina</taxon>
        <taxon>Entomophthoromycetes</taxon>
        <taxon>Entomophthorales</taxon>
        <taxon>Ancylistaceae</taxon>
        <taxon>Conidiobolus</taxon>
    </lineage>
</organism>
<comment type="subcellular location">
    <subcellularLocation>
        <location evidence="2">Cytoplasm</location>
    </subcellularLocation>
</comment>
<dbReference type="InterPro" id="IPR005846">
    <property type="entry name" value="A-D-PHexomutase_a/b/a-III"/>
</dbReference>
<dbReference type="GO" id="GO:0006006">
    <property type="term" value="P:glucose metabolic process"/>
    <property type="evidence" value="ECO:0007669"/>
    <property type="project" value="UniProtKB-KW"/>
</dbReference>
<keyword evidence="9" id="KW-0413">Isomerase</keyword>
<evidence type="ECO:0000256" key="4">
    <source>
        <dbReference type="ARBA" id="ARBA00022490"/>
    </source>
</evidence>
<evidence type="ECO:0000256" key="5">
    <source>
        <dbReference type="ARBA" id="ARBA00022526"/>
    </source>
</evidence>
<evidence type="ECO:0000256" key="10">
    <source>
        <dbReference type="ARBA" id="ARBA00023277"/>
    </source>
</evidence>
<dbReference type="SUPFAM" id="SSF53738">
    <property type="entry name" value="Phosphoglucomutase, first 3 domains"/>
    <property type="match status" value="3"/>
</dbReference>
<dbReference type="FunFam" id="3.40.120.10:FF:000035">
    <property type="entry name" value="Pgm3p"/>
    <property type="match status" value="1"/>
</dbReference>
<dbReference type="InterPro" id="IPR005841">
    <property type="entry name" value="Alpha-D-phosphohexomutase_SF"/>
</dbReference>
<evidence type="ECO:0000256" key="9">
    <source>
        <dbReference type="ARBA" id="ARBA00023235"/>
    </source>
</evidence>
<dbReference type="Proteomes" id="UP000070444">
    <property type="component" value="Unassembled WGS sequence"/>
</dbReference>
<dbReference type="GO" id="GO:0006148">
    <property type="term" value="P:inosine catabolic process"/>
    <property type="evidence" value="ECO:0007669"/>
    <property type="project" value="EnsemblFungi"/>
</dbReference>
<dbReference type="AlphaFoldDB" id="A0A137NQ89"/>
<dbReference type="Pfam" id="PF02880">
    <property type="entry name" value="PGM_PMM_III"/>
    <property type="match status" value="1"/>
</dbReference>
<evidence type="ECO:0000256" key="8">
    <source>
        <dbReference type="ARBA" id="ARBA00022842"/>
    </source>
</evidence>
<evidence type="ECO:0000256" key="6">
    <source>
        <dbReference type="ARBA" id="ARBA00022553"/>
    </source>
</evidence>
<keyword evidence="4" id="KW-0963">Cytoplasm</keyword>
<dbReference type="GO" id="GO:0005737">
    <property type="term" value="C:cytoplasm"/>
    <property type="evidence" value="ECO:0007669"/>
    <property type="project" value="UniProtKB-SubCell"/>
</dbReference>
<accession>A0A137NQ89</accession>
<dbReference type="Pfam" id="PF02878">
    <property type="entry name" value="PGM_PMM_I"/>
    <property type="match status" value="1"/>
</dbReference>
<feature type="domain" description="Alpha-D-phosphohexomutase alpha/beta/alpha" evidence="11">
    <location>
        <begin position="52"/>
        <end position="192"/>
    </location>
</feature>
<dbReference type="SUPFAM" id="SSF55957">
    <property type="entry name" value="Phosphoglucomutase, C-terminal domain"/>
    <property type="match status" value="1"/>
</dbReference>
<dbReference type="Pfam" id="PF02879">
    <property type="entry name" value="PGM_PMM_II"/>
    <property type="match status" value="1"/>
</dbReference>
<comment type="cofactor">
    <cofactor evidence="1">
        <name>Mg(2+)</name>
        <dbReference type="ChEBI" id="CHEBI:18420"/>
    </cofactor>
</comment>
<proteinExistence type="inferred from homology"/>
<dbReference type="GO" id="GO:0008973">
    <property type="term" value="F:phosphopentomutase activity"/>
    <property type="evidence" value="ECO:0007669"/>
    <property type="project" value="EnsemblFungi"/>
</dbReference>
<keyword evidence="10" id="KW-0119">Carbohydrate metabolism</keyword>
<protein>
    <submittedName>
        <fullName evidence="14">Phosphoglucomutase, first 3 domain-containing protein</fullName>
    </submittedName>
</protein>
<evidence type="ECO:0000256" key="7">
    <source>
        <dbReference type="ARBA" id="ARBA00022723"/>
    </source>
</evidence>